<dbReference type="PANTHER" id="PTHR21240:SF30">
    <property type="entry name" value="AMIDOHYDROLASE-RELATED DOMAIN-CONTAINING PROTEIN-RELATED"/>
    <property type="match status" value="1"/>
</dbReference>
<feature type="region of interest" description="Disordered" evidence="5">
    <location>
        <begin position="843"/>
        <end position="947"/>
    </location>
</feature>
<evidence type="ECO:0000313" key="8">
    <source>
        <dbReference type="EMBL" id="KAK7536107.1"/>
    </source>
</evidence>
<evidence type="ECO:0000256" key="4">
    <source>
        <dbReference type="RuleBase" id="RU366045"/>
    </source>
</evidence>
<keyword evidence="1 4" id="KW-0210">Decarboxylase</keyword>
<evidence type="ECO:0000256" key="5">
    <source>
        <dbReference type="SAM" id="MobiDB-lite"/>
    </source>
</evidence>
<dbReference type="EMBL" id="JBBPEH010000007">
    <property type="protein sequence ID" value="KAK7536107.1"/>
    <property type="molecule type" value="Genomic_DNA"/>
</dbReference>
<dbReference type="Pfam" id="PF00320">
    <property type="entry name" value="GATA"/>
    <property type="match status" value="1"/>
</dbReference>
<feature type="compositionally biased region" description="Basic and acidic residues" evidence="5">
    <location>
        <begin position="843"/>
        <end position="863"/>
    </location>
</feature>
<feature type="domain" description="C2H2-type" evidence="7">
    <location>
        <begin position="424"/>
        <end position="460"/>
    </location>
</feature>
<comment type="similarity">
    <text evidence="4">Belongs to the metallo-dependent hydrolases superfamily.</text>
</comment>
<dbReference type="PROSITE" id="PS00344">
    <property type="entry name" value="GATA_ZN_FINGER_1"/>
    <property type="match status" value="1"/>
</dbReference>
<dbReference type="SMART" id="SM00355">
    <property type="entry name" value="ZnF_C2H2"/>
    <property type="match status" value="2"/>
</dbReference>
<feature type="compositionally biased region" description="Polar residues" evidence="5">
    <location>
        <begin position="867"/>
        <end position="878"/>
    </location>
</feature>
<keyword evidence="3" id="KW-0863">Zinc-finger</keyword>
<dbReference type="Gene3D" id="3.30.160.60">
    <property type="entry name" value="Classic Zinc Finger"/>
    <property type="match status" value="1"/>
</dbReference>
<dbReference type="InterPro" id="IPR036236">
    <property type="entry name" value="Znf_C2H2_sf"/>
</dbReference>
<evidence type="ECO:0000259" key="7">
    <source>
        <dbReference type="PROSITE" id="PS50157"/>
    </source>
</evidence>
<feature type="compositionally biased region" description="Acidic residues" evidence="5">
    <location>
        <begin position="525"/>
        <end position="534"/>
    </location>
</feature>
<sequence length="947" mass="106461">MIPLIALEEHFQDARLLPESSPQDARPPPFPKSIMDRLYSLGDDRLDDMDDNNIALQVLSHTPVNPTPDMSRAVNDRLASITKRHPSRYAGFALLPLREPQQAAKELKRCVRELGFVGALISNHCNGHFYDGPKFWPLFAAAQDLDVPIYLHPTLPTDDTKRALYDGEYPEPLAQLLGTFGWGWHSETGLHILRLFAAGVFDCFPRLKIIIGHMGEMLPFQLDRIIDVTSTIKDPEWSGREFDLRHVWKNNIWITTSGMFSLAPMACLLRVTPIEKIMLSVDYPFSKNKQAKAFVEELARSDLVSRWDLESIAYRNAQNLLRIPAIQEAPAVRSPARNQPQTTPNTPNQAGTKRSRSTSDENEPNVSKRVERSVLLETPNITPAMQRAVRKEERRKCQFCDRVFSRVEHKVRHEKTTHMGERPHKCSNCSKAFSRSDNLLQHYRTVHGLDGGLPHNGERSRGGRRKTTGAHANSPDTDYYAGNDEHGYVHHSDELSPDVDSNSNPRSPGQDSLELDRLAGNDPDQLGDLESEDEHVEKVGEDVEDQEQMDLKPDVNAEGSSSIRRPQVVCYRCNESITQTPLRDRDNRPICESCLDQLPESLSSLEATTTKIQCRNCFARKTSKWRKDENGQMACSACYLYFRKHKKNRPRELQDLKDMKSCYYCNSYLGYVPMLDEDGRTRCEACVDPAQRSHMTGGSSADKPRVVDQPDPSDDRTSQLGSLPSRSQGSSWQAINQNASAEPATPHVLQRASSSRPGNKSQSEPAEILRGVGTAELGSHDTASPNPQEEESEDHSCSNCQTADTSVWQFDSVGRRICDACYQYHEIHGVKRPPYLRKEHFLERSQSRAREQSHRPNTADKAAEGASQEQLGASSTLGEISAMEPETKPANLKNVHDDSDGGEEETTVADTAGEETSKKRRHTSGEKSNDSDDDAKENNFKEDDDRN</sequence>
<dbReference type="SUPFAM" id="SSF57667">
    <property type="entry name" value="beta-beta-alpha zinc fingers"/>
    <property type="match status" value="1"/>
</dbReference>
<dbReference type="PROSITE" id="PS50114">
    <property type="entry name" value="GATA_ZN_FINGER_2"/>
    <property type="match status" value="2"/>
</dbReference>
<dbReference type="RefSeq" id="XP_066654523.1">
    <property type="nucleotide sequence ID" value="XM_066800540.1"/>
</dbReference>
<organism evidence="8 9">
    <name type="scientific">Phyllosticta citribraziliensis</name>
    <dbReference type="NCBI Taxonomy" id="989973"/>
    <lineage>
        <taxon>Eukaryota</taxon>
        <taxon>Fungi</taxon>
        <taxon>Dikarya</taxon>
        <taxon>Ascomycota</taxon>
        <taxon>Pezizomycotina</taxon>
        <taxon>Dothideomycetes</taxon>
        <taxon>Dothideomycetes incertae sedis</taxon>
        <taxon>Botryosphaeriales</taxon>
        <taxon>Phyllostictaceae</taxon>
        <taxon>Phyllosticta</taxon>
    </lineage>
</organism>
<dbReference type="CDD" id="cd00202">
    <property type="entry name" value="ZnF_GATA"/>
    <property type="match status" value="1"/>
</dbReference>
<dbReference type="PROSITE" id="PS50157">
    <property type="entry name" value="ZINC_FINGER_C2H2_2"/>
    <property type="match status" value="2"/>
</dbReference>
<feature type="compositionally biased region" description="Basic and acidic residues" evidence="5">
    <location>
        <begin position="702"/>
        <end position="717"/>
    </location>
</feature>
<dbReference type="SUPFAM" id="SSF57716">
    <property type="entry name" value="Glucocorticoid receptor-like (DNA-binding domain)"/>
    <property type="match status" value="2"/>
</dbReference>
<accession>A0ABR1LLN2</accession>
<gene>
    <name evidence="8" type="ORF">J3D65DRAFT_627444</name>
</gene>
<dbReference type="InterPro" id="IPR032466">
    <property type="entry name" value="Metal_Hydrolase"/>
</dbReference>
<dbReference type="SUPFAM" id="SSF51556">
    <property type="entry name" value="Metallo-dependent hydrolases"/>
    <property type="match status" value="1"/>
</dbReference>
<feature type="domain" description="GATA-type" evidence="6">
    <location>
        <begin position="791"/>
        <end position="848"/>
    </location>
</feature>
<feature type="compositionally biased region" description="Polar residues" evidence="5">
    <location>
        <begin position="718"/>
        <end position="740"/>
    </location>
</feature>
<dbReference type="PANTHER" id="PTHR21240">
    <property type="entry name" value="2-AMINO-3-CARBOXYLMUCONATE-6-SEMIALDEHYDE DECARBOXYLASE"/>
    <property type="match status" value="1"/>
</dbReference>
<evidence type="ECO:0000313" key="9">
    <source>
        <dbReference type="Proteomes" id="UP001360953"/>
    </source>
</evidence>
<keyword evidence="9" id="KW-1185">Reference proteome</keyword>
<feature type="domain" description="C2H2-type" evidence="7">
    <location>
        <begin position="395"/>
        <end position="423"/>
    </location>
</feature>
<feature type="region of interest" description="Disordered" evidence="5">
    <location>
        <begin position="447"/>
        <end position="560"/>
    </location>
</feature>
<dbReference type="SMART" id="SM00401">
    <property type="entry name" value="ZnF_GATA"/>
    <property type="match status" value="2"/>
</dbReference>
<keyword evidence="3" id="KW-0862">Zinc</keyword>
<dbReference type="Pfam" id="PF04909">
    <property type="entry name" value="Amidohydro_2"/>
    <property type="match status" value="1"/>
</dbReference>
<proteinExistence type="inferred from homology"/>
<comment type="caution">
    <text evidence="8">The sequence shown here is derived from an EMBL/GenBank/DDBJ whole genome shotgun (WGS) entry which is preliminary data.</text>
</comment>
<evidence type="ECO:0000256" key="1">
    <source>
        <dbReference type="ARBA" id="ARBA00022793"/>
    </source>
</evidence>
<evidence type="ECO:0000256" key="3">
    <source>
        <dbReference type="PROSITE-ProRule" id="PRU00042"/>
    </source>
</evidence>
<dbReference type="InterPro" id="IPR032465">
    <property type="entry name" value="ACMSD"/>
</dbReference>
<keyword evidence="2 4" id="KW-0456">Lyase</keyword>
<dbReference type="Proteomes" id="UP001360953">
    <property type="component" value="Unassembled WGS sequence"/>
</dbReference>
<feature type="region of interest" description="Disordered" evidence="5">
    <location>
        <begin position="691"/>
        <end position="799"/>
    </location>
</feature>
<keyword evidence="3" id="KW-0479">Metal-binding</keyword>
<reference evidence="8 9" key="1">
    <citation type="submission" date="2024-04" db="EMBL/GenBank/DDBJ databases">
        <title>Phyllosticta paracitricarpa is synonymous to the EU quarantine fungus P. citricarpa based on phylogenomic analyses.</title>
        <authorList>
            <consortium name="Lawrence Berkeley National Laboratory"/>
            <person name="Van ingen-buijs V.A."/>
            <person name="Van westerhoven A.C."/>
            <person name="Haridas S."/>
            <person name="Skiadas P."/>
            <person name="Martin F."/>
            <person name="Groenewald J.Z."/>
            <person name="Crous P.W."/>
            <person name="Seidl M.F."/>
        </authorList>
    </citation>
    <scope>NUCLEOTIDE SEQUENCE [LARGE SCALE GENOMIC DNA]</scope>
    <source>
        <strain evidence="8 9">CPC 17464</strain>
    </source>
</reference>
<evidence type="ECO:0000256" key="2">
    <source>
        <dbReference type="ARBA" id="ARBA00023239"/>
    </source>
</evidence>
<feature type="region of interest" description="Disordered" evidence="5">
    <location>
        <begin position="331"/>
        <end position="389"/>
    </location>
</feature>
<evidence type="ECO:0000259" key="6">
    <source>
        <dbReference type="PROSITE" id="PS50114"/>
    </source>
</evidence>
<dbReference type="InterPro" id="IPR013088">
    <property type="entry name" value="Znf_NHR/GATA"/>
</dbReference>
<protein>
    <submittedName>
        <fullName evidence="8">Uncharacterized protein</fullName>
    </submittedName>
</protein>
<feature type="compositionally biased region" description="Basic and acidic residues" evidence="5">
    <location>
        <begin position="483"/>
        <end position="494"/>
    </location>
</feature>
<dbReference type="GeneID" id="92033446"/>
<name>A0ABR1LLN2_9PEZI</name>
<dbReference type="PROSITE" id="PS00028">
    <property type="entry name" value="ZINC_FINGER_C2H2_1"/>
    <property type="match status" value="2"/>
</dbReference>
<feature type="compositionally biased region" description="Polar residues" evidence="5">
    <location>
        <begin position="499"/>
        <end position="510"/>
    </location>
</feature>
<dbReference type="InterPro" id="IPR013087">
    <property type="entry name" value="Znf_C2H2_type"/>
</dbReference>
<dbReference type="Gene3D" id="3.30.50.10">
    <property type="entry name" value="Erythroid Transcription Factor GATA-1, subunit A"/>
    <property type="match status" value="2"/>
</dbReference>
<dbReference type="InterPro" id="IPR006680">
    <property type="entry name" value="Amidohydro-rel"/>
</dbReference>
<feature type="compositionally biased region" description="Low complexity" evidence="5">
    <location>
        <begin position="338"/>
        <end position="349"/>
    </location>
</feature>
<dbReference type="Gene3D" id="3.20.20.140">
    <property type="entry name" value="Metal-dependent hydrolases"/>
    <property type="match status" value="1"/>
</dbReference>
<dbReference type="InterPro" id="IPR000679">
    <property type="entry name" value="Znf_GATA"/>
</dbReference>
<feature type="domain" description="GATA-type" evidence="6">
    <location>
        <begin position="608"/>
        <end position="650"/>
    </location>
</feature>
<feature type="compositionally biased region" description="Basic and acidic residues" evidence="5">
    <location>
        <begin position="923"/>
        <end position="947"/>
    </location>
</feature>
<feature type="compositionally biased region" description="Polar residues" evidence="5">
    <location>
        <begin position="751"/>
        <end position="764"/>
    </location>
</feature>